<feature type="compositionally biased region" description="Polar residues" evidence="1">
    <location>
        <begin position="275"/>
        <end position="286"/>
    </location>
</feature>
<dbReference type="AlphaFoldDB" id="A0A5N6Z3I2"/>
<gene>
    <name evidence="3" type="ORF">BDV28DRAFT_135462</name>
</gene>
<evidence type="ECO:0000313" key="3">
    <source>
        <dbReference type="EMBL" id="KAE8352232.1"/>
    </source>
</evidence>
<dbReference type="EMBL" id="ML739137">
    <property type="protein sequence ID" value="KAE8352232.1"/>
    <property type="molecule type" value="Genomic_DNA"/>
</dbReference>
<evidence type="ECO:0000256" key="1">
    <source>
        <dbReference type="SAM" id="MobiDB-lite"/>
    </source>
</evidence>
<protein>
    <recommendedName>
        <fullName evidence="2">DUF7582 domain-containing protein</fullName>
    </recommendedName>
</protein>
<keyword evidence="4" id="KW-1185">Reference proteome</keyword>
<accession>A0A5N6Z3I2</accession>
<dbReference type="OrthoDB" id="5350192at2759"/>
<organism evidence="3 4">
    <name type="scientific">Aspergillus coremiiformis</name>
    <dbReference type="NCBI Taxonomy" id="138285"/>
    <lineage>
        <taxon>Eukaryota</taxon>
        <taxon>Fungi</taxon>
        <taxon>Dikarya</taxon>
        <taxon>Ascomycota</taxon>
        <taxon>Pezizomycotina</taxon>
        <taxon>Eurotiomycetes</taxon>
        <taxon>Eurotiomycetidae</taxon>
        <taxon>Eurotiales</taxon>
        <taxon>Aspergillaceae</taxon>
        <taxon>Aspergillus</taxon>
        <taxon>Aspergillus subgen. Circumdati</taxon>
    </lineage>
</organism>
<feature type="domain" description="DUF7582" evidence="2">
    <location>
        <begin position="40"/>
        <end position="231"/>
    </location>
</feature>
<dbReference type="InterPro" id="IPR056004">
    <property type="entry name" value="DUF7582"/>
</dbReference>
<reference evidence="4" key="1">
    <citation type="submission" date="2019-04" db="EMBL/GenBank/DDBJ databases">
        <title>Friends and foes A comparative genomics studyof 23 Aspergillus species from section Flavi.</title>
        <authorList>
            <consortium name="DOE Joint Genome Institute"/>
            <person name="Kjaerbolling I."/>
            <person name="Vesth T."/>
            <person name="Frisvad J.C."/>
            <person name="Nybo J.L."/>
            <person name="Theobald S."/>
            <person name="Kildgaard S."/>
            <person name="Isbrandt T."/>
            <person name="Kuo A."/>
            <person name="Sato A."/>
            <person name="Lyhne E.K."/>
            <person name="Kogle M.E."/>
            <person name="Wiebenga A."/>
            <person name="Kun R.S."/>
            <person name="Lubbers R.J."/>
            <person name="Makela M.R."/>
            <person name="Barry K."/>
            <person name="Chovatia M."/>
            <person name="Clum A."/>
            <person name="Daum C."/>
            <person name="Haridas S."/>
            <person name="He G."/>
            <person name="LaButti K."/>
            <person name="Lipzen A."/>
            <person name="Mondo S."/>
            <person name="Riley R."/>
            <person name="Salamov A."/>
            <person name="Simmons B.A."/>
            <person name="Magnuson J.K."/>
            <person name="Henrissat B."/>
            <person name="Mortensen U.H."/>
            <person name="Larsen T.O."/>
            <person name="Devries R.P."/>
            <person name="Grigoriev I.V."/>
            <person name="Machida M."/>
            <person name="Baker S.E."/>
            <person name="Andersen M.R."/>
        </authorList>
    </citation>
    <scope>NUCLEOTIDE SEQUENCE [LARGE SCALE GENOMIC DNA]</scope>
    <source>
        <strain evidence="4">CBS 553.77</strain>
    </source>
</reference>
<evidence type="ECO:0000313" key="4">
    <source>
        <dbReference type="Proteomes" id="UP000327118"/>
    </source>
</evidence>
<feature type="region of interest" description="Disordered" evidence="1">
    <location>
        <begin position="240"/>
        <end position="286"/>
    </location>
</feature>
<sequence>MGVIRLHRPAAIYVPSSPTRSLTTDMISSPLSPDFTFDSETLPPSILPALEYISSRLQQKMMHVTLLVGRGKPYPTGRPSDLMVIPIDDLNQPTWRALFRAVVKAASKFSLGQSWADALNRSQYERQTNEYLVQQSIMQNEVIFSREGLTLLNVDRIYTFKRRLCILSHQGKSPEASCVTSCVQLLHRTIDDFQGRPFSKAFFHRVYEQLGVRDELLTHVAQIYKKQFGQEGIILPPRPLAEHSSRNFPKRTVRARREPNPPRYRAAPAKRGPKTPQSASDVTPITRNEWNILVSSDLRQAKPTVTKWTPSPTVLAAA</sequence>
<dbReference type="Pfam" id="PF24483">
    <property type="entry name" value="DUF7582"/>
    <property type="match status" value="1"/>
</dbReference>
<name>A0A5N6Z3I2_9EURO</name>
<dbReference type="Proteomes" id="UP000327118">
    <property type="component" value="Unassembled WGS sequence"/>
</dbReference>
<proteinExistence type="predicted"/>
<evidence type="ECO:0000259" key="2">
    <source>
        <dbReference type="Pfam" id="PF24483"/>
    </source>
</evidence>